<dbReference type="AlphaFoldDB" id="A0A1I7SIU5"/>
<keyword evidence="2" id="KW-1133">Transmembrane helix</keyword>
<evidence type="ECO:0000259" key="3">
    <source>
        <dbReference type="SMART" id="SM01088"/>
    </source>
</evidence>
<evidence type="ECO:0000256" key="1">
    <source>
        <dbReference type="ARBA" id="ARBA00022737"/>
    </source>
</evidence>
<accession>A0A1I7SIU5</accession>
<keyword evidence="2" id="KW-0812">Transmembrane</keyword>
<organism evidence="4 5">
    <name type="scientific">Bursaphelenchus xylophilus</name>
    <name type="common">Pinewood nematode worm</name>
    <name type="synonym">Aphelenchoides xylophilus</name>
    <dbReference type="NCBI Taxonomy" id="6326"/>
    <lineage>
        <taxon>Eukaryota</taxon>
        <taxon>Metazoa</taxon>
        <taxon>Ecdysozoa</taxon>
        <taxon>Nematoda</taxon>
        <taxon>Chromadorea</taxon>
        <taxon>Rhabditida</taxon>
        <taxon>Tylenchina</taxon>
        <taxon>Tylenchomorpha</taxon>
        <taxon>Aphelenchoidea</taxon>
        <taxon>Aphelenchoididae</taxon>
        <taxon>Bursaphelenchus</taxon>
    </lineage>
</organism>
<keyword evidence="2" id="KW-0472">Membrane</keyword>
<dbReference type="Proteomes" id="UP000095284">
    <property type="component" value="Unplaced"/>
</dbReference>
<sequence>MKISTLRIWLLSTLSMCTIALILCLIALPSMYLEMRQIYGDVMMSVEDFKMNTDKAWVDLMLVQQEFTLKHDGILINPFVRISRSKRAPKAHAAKTLGEHCNCGVIPTCPPGPPGPPGLPGEDGFPGIS</sequence>
<evidence type="ECO:0000313" key="5">
    <source>
        <dbReference type="WBParaSite" id="BXY_1296800.1"/>
    </source>
</evidence>
<proteinExistence type="predicted"/>
<evidence type="ECO:0000313" key="4">
    <source>
        <dbReference type="Proteomes" id="UP000095284"/>
    </source>
</evidence>
<keyword evidence="1" id="KW-0677">Repeat</keyword>
<dbReference type="Pfam" id="PF01484">
    <property type="entry name" value="Col_cuticle_N"/>
    <property type="match status" value="1"/>
</dbReference>
<evidence type="ECO:0000256" key="2">
    <source>
        <dbReference type="SAM" id="Phobius"/>
    </source>
</evidence>
<feature type="domain" description="Nematode cuticle collagen N-terminal" evidence="3">
    <location>
        <begin position="8"/>
        <end position="60"/>
    </location>
</feature>
<feature type="transmembrane region" description="Helical" evidence="2">
    <location>
        <begin position="6"/>
        <end position="28"/>
    </location>
</feature>
<protein>
    <submittedName>
        <fullName evidence="5">Col_cuticle_N domain-containing protein</fullName>
    </submittedName>
</protein>
<dbReference type="InterPro" id="IPR002486">
    <property type="entry name" value="Col_cuticle_N"/>
</dbReference>
<dbReference type="WBParaSite" id="BXY_1296800.1">
    <property type="protein sequence ID" value="BXY_1296800.1"/>
    <property type="gene ID" value="BXY_1296800"/>
</dbReference>
<reference evidence="5" key="1">
    <citation type="submission" date="2016-11" db="UniProtKB">
        <authorList>
            <consortium name="WormBaseParasite"/>
        </authorList>
    </citation>
    <scope>IDENTIFICATION</scope>
</reference>
<dbReference type="GO" id="GO:0042302">
    <property type="term" value="F:structural constituent of cuticle"/>
    <property type="evidence" value="ECO:0007669"/>
    <property type="project" value="InterPro"/>
</dbReference>
<name>A0A1I7SIU5_BURXY</name>
<dbReference type="SMART" id="SM01088">
    <property type="entry name" value="Col_cuticle_N"/>
    <property type="match status" value="1"/>
</dbReference>